<feature type="compositionally biased region" description="Basic and acidic residues" evidence="2">
    <location>
        <begin position="1397"/>
        <end position="1410"/>
    </location>
</feature>
<name>N1QL54_SPHMS</name>
<evidence type="ECO:0000256" key="2">
    <source>
        <dbReference type="SAM" id="MobiDB-lite"/>
    </source>
</evidence>
<feature type="region of interest" description="Disordered" evidence="2">
    <location>
        <begin position="684"/>
        <end position="704"/>
    </location>
</feature>
<dbReference type="OrthoDB" id="3649822at2759"/>
<organism evidence="3 4">
    <name type="scientific">Sphaerulina musiva (strain SO2202)</name>
    <name type="common">Poplar stem canker fungus</name>
    <name type="synonym">Septoria musiva</name>
    <dbReference type="NCBI Taxonomy" id="692275"/>
    <lineage>
        <taxon>Eukaryota</taxon>
        <taxon>Fungi</taxon>
        <taxon>Dikarya</taxon>
        <taxon>Ascomycota</taxon>
        <taxon>Pezizomycotina</taxon>
        <taxon>Dothideomycetes</taxon>
        <taxon>Dothideomycetidae</taxon>
        <taxon>Mycosphaerellales</taxon>
        <taxon>Mycosphaerellaceae</taxon>
        <taxon>Sphaerulina</taxon>
    </lineage>
</organism>
<feature type="compositionally biased region" description="Low complexity" evidence="2">
    <location>
        <begin position="1473"/>
        <end position="1482"/>
    </location>
</feature>
<feature type="compositionally biased region" description="Polar residues" evidence="2">
    <location>
        <begin position="1440"/>
        <end position="1449"/>
    </location>
</feature>
<feature type="region of interest" description="Disordered" evidence="2">
    <location>
        <begin position="122"/>
        <end position="149"/>
    </location>
</feature>
<feature type="compositionally biased region" description="Basic and acidic residues" evidence="2">
    <location>
        <begin position="1483"/>
        <end position="1494"/>
    </location>
</feature>
<keyword evidence="4" id="KW-1185">Reference proteome</keyword>
<feature type="compositionally biased region" description="Basic residues" evidence="2">
    <location>
        <begin position="394"/>
        <end position="403"/>
    </location>
</feature>
<feature type="region of interest" description="Disordered" evidence="2">
    <location>
        <begin position="716"/>
        <end position="816"/>
    </location>
</feature>
<feature type="compositionally biased region" description="Acidic residues" evidence="2">
    <location>
        <begin position="474"/>
        <end position="487"/>
    </location>
</feature>
<feature type="compositionally biased region" description="Low complexity" evidence="2">
    <location>
        <begin position="368"/>
        <end position="388"/>
    </location>
</feature>
<feature type="region of interest" description="Disordered" evidence="2">
    <location>
        <begin position="79"/>
        <end position="103"/>
    </location>
</feature>
<dbReference type="EMBL" id="KB456260">
    <property type="protein sequence ID" value="EMF16348.1"/>
    <property type="molecule type" value="Genomic_DNA"/>
</dbReference>
<accession>N1QL54</accession>
<dbReference type="RefSeq" id="XP_016764469.1">
    <property type="nucleotide sequence ID" value="XM_016902278.1"/>
</dbReference>
<feature type="region of interest" description="Disordered" evidence="2">
    <location>
        <begin position="1381"/>
        <end position="1503"/>
    </location>
</feature>
<feature type="compositionally biased region" description="Basic and acidic residues" evidence="2">
    <location>
        <begin position="684"/>
        <end position="700"/>
    </location>
</feature>
<proteinExistence type="predicted"/>
<feature type="compositionally biased region" description="Basic residues" evidence="2">
    <location>
        <begin position="1619"/>
        <end position="1628"/>
    </location>
</feature>
<dbReference type="HOGENOM" id="CLU_243275_0_0_1"/>
<dbReference type="Proteomes" id="UP000016931">
    <property type="component" value="Unassembled WGS sequence"/>
</dbReference>
<feature type="region of interest" description="Disordered" evidence="2">
    <location>
        <begin position="1607"/>
        <end position="1628"/>
    </location>
</feature>
<reference evidence="3 4" key="1">
    <citation type="journal article" date="2012" name="PLoS Pathog.">
        <title>Diverse lifestyles and strategies of plant pathogenesis encoded in the genomes of eighteen Dothideomycetes fungi.</title>
        <authorList>
            <person name="Ohm R.A."/>
            <person name="Feau N."/>
            <person name="Henrissat B."/>
            <person name="Schoch C.L."/>
            <person name="Horwitz B.A."/>
            <person name="Barry K.W."/>
            <person name="Condon B.J."/>
            <person name="Copeland A.C."/>
            <person name="Dhillon B."/>
            <person name="Glaser F."/>
            <person name="Hesse C.N."/>
            <person name="Kosti I."/>
            <person name="LaButti K."/>
            <person name="Lindquist E.A."/>
            <person name="Lucas S."/>
            <person name="Salamov A.A."/>
            <person name="Bradshaw R.E."/>
            <person name="Ciuffetti L."/>
            <person name="Hamelin R.C."/>
            <person name="Kema G.H.J."/>
            <person name="Lawrence C."/>
            <person name="Scott J.A."/>
            <person name="Spatafora J.W."/>
            <person name="Turgeon B.G."/>
            <person name="de Wit P.J.G.M."/>
            <person name="Zhong S."/>
            <person name="Goodwin S.B."/>
            <person name="Grigoriev I.V."/>
        </authorList>
    </citation>
    <scope>NUCLEOTIDE SEQUENCE [LARGE SCALE GENOMIC DNA]</scope>
    <source>
        <strain evidence="3 4">SO2202</strain>
    </source>
</reference>
<evidence type="ECO:0000256" key="1">
    <source>
        <dbReference type="SAM" id="Coils"/>
    </source>
</evidence>
<feature type="compositionally biased region" description="Polar residues" evidence="2">
    <location>
        <begin position="917"/>
        <end position="950"/>
    </location>
</feature>
<feature type="compositionally biased region" description="Polar residues" evidence="2">
    <location>
        <begin position="897"/>
        <end position="909"/>
    </location>
</feature>
<dbReference type="GeneID" id="27899415"/>
<gene>
    <name evidence="3" type="ORF">SEPMUDRAFT_129309</name>
</gene>
<feature type="compositionally biased region" description="Acidic residues" evidence="2">
    <location>
        <begin position="1426"/>
        <end position="1439"/>
    </location>
</feature>
<evidence type="ECO:0000313" key="3">
    <source>
        <dbReference type="EMBL" id="EMF16348.1"/>
    </source>
</evidence>
<feature type="compositionally biased region" description="Basic and acidic residues" evidence="2">
    <location>
        <begin position="347"/>
        <end position="361"/>
    </location>
</feature>
<feature type="compositionally biased region" description="Polar residues" evidence="2">
    <location>
        <begin position="451"/>
        <end position="471"/>
    </location>
</feature>
<feature type="compositionally biased region" description="Basic and acidic residues" evidence="2">
    <location>
        <begin position="716"/>
        <end position="731"/>
    </location>
</feature>
<feature type="region of interest" description="Disordered" evidence="2">
    <location>
        <begin position="314"/>
        <end position="413"/>
    </location>
</feature>
<evidence type="ECO:0000313" key="4">
    <source>
        <dbReference type="Proteomes" id="UP000016931"/>
    </source>
</evidence>
<feature type="coiled-coil region" evidence="1">
    <location>
        <begin position="993"/>
        <end position="1020"/>
    </location>
</feature>
<keyword evidence="1" id="KW-0175">Coiled coil</keyword>
<feature type="coiled-coil region" evidence="1">
    <location>
        <begin position="1064"/>
        <end position="1328"/>
    </location>
</feature>
<sequence>MAEESIKIAYHDATSGSGDFEQKDISFLDIGRMEAPAGGRGGCGGTGNGDEGYPPICCRKASQLKKRLKIIALSHSCEEQEKASKMAPKRKTPPGKDRGSGSSAKLALTDYMLAAQAVHKQAADTTRESSIRSYHPTWDPYTPPDLRRDLDPSQLRALRFYRYGLTNASTEYPGLVKPRVGSRRFPAGWEAYYPFARDRPNDAANATAQARAFVKARRHHKSLYSRSPETWKRASRGFESTWKKGRGKTVSRGKASDGLYYGQQNGKSKLNKFVENEVATFQKNKRIVDGEIYEDATSDYDSDEVYYEGADDSYWQNYNKPQSRPSDRRSTVSSEYVADEEATPRSVHFDEANEPRRHERLPPGPNGSTKKVPATSATTTTKSNTQPTVFPPHPHNKYNRHSKLSIPRSPPILSQAERAARRKWAARLSEDDYARAVADGMIIPLAPPTVTVKSSSRAKWETSNSSDQPRQNDVGDEAMDESGDVEMGDNNTNEENSDPNRNWSEGPSDSDSLEGLGRELAEVNIRQPAAPQVLRGLRLPRDWTPVWRNVDGEDRWLFYDQAAGVHRPNLPDPPLEMGSIDPNRVYDIFDRDMLPYPMPMPTPPWHLDCLSAEPHVARGYQAVRDDAGLWYYIQPNGDTLWHAPPGIPAFPDLDRTHFYAHDGLLHPVNESSRSIAPEHAPLLHENERFGAPDEGTREDPLGDEDDDLIVTEADLARLDAQERDADGRDATGEDEDLLPEHEEGYGGSDPTIMEEDEGEYSQPRSSLSLPSYEAYEPGGRLAEQGDQEDQGAGYQPHENLRRRSDSLRPTLGQPIVPPMAPMGGLPYARDKFIPPVPQMARFGEVPFPRNGFVPQIPDFGGLALPRSDLIAPTLDFDGLPLPRGGFVPPVPPPHVTGSATDGTRNSPSRNWRHEESFTISPGGTVSDPKITSSRPYFPNSPQYHPISVSSESDDYDAQQEAQDRTWETNQAPDGRSNLINNVGELGNEVARQLTEATRRILELEESARGHEQTIQELLDENDTGHDALLEAQDDALIAQNEAARLQTLLEARDGIANTTTQATSQQEQNLLQQANDKIKALQKELDDCHKHGEQLQAHMNQMEKELDDCHEDGNKFKDQAESAALKLHDCEAVNQRLHQQVADLENRLKVCEQDRNGEELLQNQITELKERLQSARGDGDLATQLEQCERARDDARKDLHDMYGEIPNLRLKLKDALAKSAEGSTECQEKLQAAEKRIAQLETELKDAEDTTAELLGAADEESRGGSNDCCKHCMDAKVQNEHLQDKIAELENDLEAAIQNQPADDDLRAAQALIAKLKKLARDKTDEALDLQKSLDECYRHGRRLQNKLNATEKAPAAPEKSSEKVVKLVPVISRSEGAKAKAALRAQDVTPQPPNHERRMVRGSDGKWTRSTTATSPVAAVEPVAEEMEEEEEDDQDTLMNDINSSDGDYDDEASSAGPSRARIFGIPGPDTDNNDSNNDNPHDFDLTEDQHFSSPPFHSPTDILKTLRRLREANRRLTRNLSNVRETNKRLMERIRTEEVRKHTIVESSAREYGERVQLRKDFDALVERNAVLQRCRDALLRQLRGETERLRSRGREGLSIFGGDGFLDQGEEGRRMKRKRSEVF</sequence>
<dbReference type="OMA" id="EWSAKAN"/>
<feature type="region of interest" description="Disordered" evidence="2">
    <location>
        <begin position="450"/>
        <end position="514"/>
    </location>
</feature>
<feature type="region of interest" description="Disordered" evidence="2">
    <location>
        <begin position="884"/>
        <end position="976"/>
    </location>
</feature>
<feature type="coiled-coil region" evidence="1">
    <location>
        <begin position="1510"/>
        <end position="1544"/>
    </location>
</feature>
<feature type="compositionally biased region" description="Polar residues" evidence="2">
    <location>
        <begin position="489"/>
        <end position="510"/>
    </location>
</feature>
<feature type="compositionally biased region" description="Polar residues" evidence="2">
    <location>
        <begin position="314"/>
        <end position="324"/>
    </location>
</feature>
<protein>
    <submittedName>
        <fullName evidence="3">Uncharacterized protein</fullName>
    </submittedName>
</protein>